<dbReference type="GO" id="GO:0035861">
    <property type="term" value="C:site of double-strand break"/>
    <property type="evidence" value="ECO:0007669"/>
    <property type="project" value="TreeGrafter"/>
</dbReference>
<accession>A0AAV6YG91</accession>
<evidence type="ECO:0000313" key="2">
    <source>
        <dbReference type="Proteomes" id="UP000824782"/>
    </source>
</evidence>
<dbReference type="PANTHER" id="PTHR46677:SF1">
    <property type="entry name" value="SMC5-SMC6 COMPLEX LOCALIZATION FACTOR PROTEIN 1"/>
    <property type="match status" value="1"/>
</dbReference>
<gene>
    <name evidence="1" type="ORF">GDO81_026876</name>
</gene>
<dbReference type="EMBL" id="WNYA01048119">
    <property type="protein sequence ID" value="KAG8536217.1"/>
    <property type="molecule type" value="Genomic_DNA"/>
</dbReference>
<dbReference type="Proteomes" id="UP000824782">
    <property type="component" value="Unassembled WGS sequence"/>
</dbReference>
<keyword evidence="2" id="KW-1185">Reference proteome</keyword>
<dbReference type="InterPro" id="IPR042479">
    <property type="entry name" value="Slf1"/>
</dbReference>
<sequence>MVQYYLSVLQCPVCKKGTWSFIETLLRCFLEDRFCLCHETSDMEIDCHKRRKIVATILKFLSHVLQEEAKAMSKK</sequence>
<protein>
    <submittedName>
        <fullName evidence="1">Uncharacterized protein</fullName>
    </submittedName>
</protein>
<organism evidence="1 2">
    <name type="scientific">Engystomops pustulosus</name>
    <name type="common">Tungara frog</name>
    <name type="synonym">Physalaemus pustulosus</name>
    <dbReference type="NCBI Taxonomy" id="76066"/>
    <lineage>
        <taxon>Eukaryota</taxon>
        <taxon>Metazoa</taxon>
        <taxon>Chordata</taxon>
        <taxon>Craniata</taxon>
        <taxon>Vertebrata</taxon>
        <taxon>Euteleostomi</taxon>
        <taxon>Amphibia</taxon>
        <taxon>Batrachia</taxon>
        <taxon>Anura</taxon>
        <taxon>Neobatrachia</taxon>
        <taxon>Hyloidea</taxon>
        <taxon>Leptodactylidae</taxon>
        <taxon>Leiuperinae</taxon>
        <taxon>Engystomops</taxon>
    </lineage>
</organism>
<dbReference type="GO" id="GO:0005634">
    <property type="term" value="C:nucleus"/>
    <property type="evidence" value="ECO:0007669"/>
    <property type="project" value="TreeGrafter"/>
</dbReference>
<dbReference type="AlphaFoldDB" id="A0AAV6YG91"/>
<comment type="caution">
    <text evidence="1">The sequence shown here is derived from an EMBL/GenBank/DDBJ whole genome shotgun (WGS) entry which is preliminary data.</text>
</comment>
<reference evidence="1" key="1">
    <citation type="thesis" date="2020" institute="ProQuest LLC" country="789 East Eisenhower Parkway, Ann Arbor, MI, USA">
        <title>Comparative Genomics and Chromosome Evolution.</title>
        <authorList>
            <person name="Mudd A.B."/>
        </authorList>
    </citation>
    <scope>NUCLEOTIDE SEQUENCE</scope>
    <source>
        <strain evidence="1">237g6f4</strain>
        <tissue evidence="1">Blood</tissue>
    </source>
</reference>
<dbReference type="GO" id="GO:1990166">
    <property type="term" value="P:protein localization to site of double-strand break"/>
    <property type="evidence" value="ECO:0007669"/>
    <property type="project" value="TreeGrafter"/>
</dbReference>
<dbReference type="GO" id="GO:2000781">
    <property type="term" value="P:positive regulation of double-strand break repair"/>
    <property type="evidence" value="ECO:0007669"/>
    <property type="project" value="InterPro"/>
</dbReference>
<evidence type="ECO:0000313" key="1">
    <source>
        <dbReference type="EMBL" id="KAG8536217.1"/>
    </source>
</evidence>
<dbReference type="GO" id="GO:0006974">
    <property type="term" value="P:DNA damage response"/>
    <property type="evidence" value="ECO:0007669"/>
    <property type="project" value="TreeGrafter"/>
</dbReference>
<proteinExistence type="predicted"/>
<dbReference type="PANTHER" id="PTHR46677">
    <property type="entry name" value="SMC5-SMC6 COMPLEX LOCALIZATION FACTOR PROTEIN 1"/>
    <property type="match status" value="1"/>
</dbReference>
<name>A0AAV6YG91_ENGPU</name>